<sequence length="273" mass="29283">MQAAGKVKVAIVGGGVCGLSCAIALAKEGVPVDVFEAAAQFGEIGAGIGFGPNAVRVLQDIGILDDVLAKCEEPEINQRSFLFYSGMEGHELIYDYPVQPNDLGLGLHRASFLDALQGAQGMTLTSTHHHKRCTTVIHAEATGRPIIHFEDGTTHEADVVLGADGIKSAVRTAVIGDVARKAVVYSNTNCYRGLVPIEEIRAAGVVTDLLRRPVCFVGLDKHLILFPIKKGTVINVVAFTTDRSSPMGTKPRPDDEPWVVSVSQEELLHEYKD</sequence>
<name>A0A4R0RIA9_9APHY</name>
<evidence type="ECO:0000313" key="6">
    <source>
        <dbReference type="Proteomes" id="UP000292702"/>
    </source>
</evidence>
<dbReference type="EMBL" id="RWJN01000076">
    <property type="protein sequence ID" value="TCD68111.1"/>
    <property type="molecule type" value="Genomic_DNA"/>
</dbReference>
<dbReference type="AlphaFoldDB" id="A0A4R0RIA9"/>
<dbReference type="GO" id="GO:0071949">
    <property type="term" value="F:FAD binding"/>
    <property type="evidence" value="ECO:0007669"/>
    <property type="project" value="InterPro"/>
</dbReference>
<organism evidence="5 6">
    <name type="scientific">Steccherinum ochraceum</name>
    <dbReference type="NCBI Taxonomy" id="92696"/>
    <lineage>
        <taxon>Eukaryota</taxon>
        <taxon>Fungi</taxon>
        <taxon>Dikarya</taxon>
        <taxon>Basidiomycota</taxon>
        <taxon>Agaricomycotina</taxon>
        <taxon>Agaricomycetes</taxon>
        <taxon>Polyporales</taxon>
        <taxon>Steccherinaceae</taxon>
        <taxon>Steccherinum</taxon>
    </lineage>
</organism>
<dbReference type="PANTHER" id="PTHR46720">
    <property type="entry name" value="HYDROXYLASE, PUTATIVE (AFU_ORTHOLOGUE AFUA_3G01460)-RELATED"/>
    <property type="match status" value="1"/>
</dbReference>
<dbReference type="STRING" id="92696.A0A4R0RIA9"/>
<dbReference type="SUPFAM" id="SSF51905">
    <property type="entry name" value="FAD/NAD(P)-binding domain"/>
    <property type="match status" value="1"/>
</dbReference>
<dbReference type="Pfam" id="PF01494">
    <property type="entry name" value="FAD_binding_3"/>
    <property type="match status" value="1"/>
</dbReference>
<accession>A0A4R0RIA9</accession>
<keyword evidence="3" id="KW-0560">Oxidoreductase</keyword>
<dbReference type="GO" id="GO:0044550">
    <property type="term" value="P:secondary metabolite biosynthetic process"/>
    <property type="evidence" value="ECO:0007669"/>
    <property type="project" value="TreeGrafter"/>
</dbReference>
<comment type="caution">
    <text evidence="5">The sequence shown here is derived from an EMBL/GenBank/DDBJ whole genome shotgun (WGS) entry which is preliminary data.</text>
</comment>
<reference evidence="5 6" key="1">
    <citation type="submission" date="2018-11" db="EMBL/GenBank/DDBJ databases">
        <title>Genome assembly of Steccherinum ochraceum LE-BIN_3174, the white-rot fungus of the Steccherinaceae family (The Residual Polyporoid clade, Polyporales, Basidiomycota).</title>
        <authorList>
            <person name="Fedorova T.V."/>
            <person name="Glazunova O.A."/>
            <person name="Landesman E.O."/>
            <person name="Moiseenko K.V."/>
            <person name="Psurtseva N.V."/>
            <person name="Savinova O.S."/>
            <person name="Shakhova N.V."/>
            <person name="Tyazhelova T.V."/>
            <person name="Vasina D.V."/>
        </authorList>
    </citation>
    <scope>NUCLEOTIDE SEQUENCE [LARGE SCALE GENOMIC DNA]</scope>
    <source>
        <strain evidence="5 6">LE-BIN_3174</strain>
    </source>
</reference>
<dbReference type="PRINTS" id="PR00420">
    <property type="entry name" value="RNGMNOXGNASE"/>
</dbReference>
<feature type="domain" description="FAD-binding" evidence="4">
    <location>
        <begin position="6"/>
        <end position="174"/>
    </location>
</feature>
<proteinExistence type="predicted"/>
<evidence type="ECO:0000256" key="1">
    <source>
        <dbReference type="ARBA" id="ARBA00022630"/>
    </source>
</evidence>
<keyword evidence="1" id="KW-0285">Flavoprotein</keyword>
<keyword evidence="2" id="KW-0274">FAD</keyword>
<dbReference type="InterPro" id="IPR036188">
    <property type="entry name" value="FAD/NAD-bd_sf"/>
</dbReference>
<evidence type="ECO:0000256" key="2">
    <source>
        <dbReference type="ARBA" id="ARBA00022827"/>
    </source>
</evidence>
<evidence type="ECO:0000259" key="4">
    <source>
        <dbReference type="Pfam" id="PF01494"/>
    </source>
</evidence>
<dbReference type="Proteomes" id="UP000292702">
    <property type="component" value="Unassembled WGS sequence"/>
</dbReference>
<evidence type="ECO:0000256" key="3">
    <source>
        <dbReference type="ARBA" id="ARBA00023002"/>
    </source>
</evidence>
<dbReference type="SUPFAM" id="SSF54373">
    <property type="entry name" value="FAD-linked reductases, C-terminal domain"/>
    <property type="match status" value="1"/>
</dbReference>
<dbReference type="InterPro" id="IPR051104">
    <property type="entry name" value="FAD_monoxygenase"/>
</dbReference>
<keyword evidence="6" id="KW-1185">Reference proteome</keyword>
<dbReference type="InterPro" id="IPR002938">
    <property type="entry name" value="FAD-bd"/>
</dbReference>
<protein>
    <recommendedName>
        <fullName evidence="4">FAD-binding domain-containing protein</fullName>
    </recommendedName>
</protein>
<gene>
    <name evidence="5" type="ORF">EIP91_011564</name>
</gene>
<dbReference type="PANTHER" id="PTHR46720:SF3">
    <property type="entry name" value="FAD-BINDING DOMAIN-CONTAINING PROTEIN-RELATED"/>
    <property type="match status" value="1"/>
</dbReference>
<dbReference type="Gene3D" id="3.50.50.60">
    <property type="entry name" value="FAD/NAD(P)-binding domain"/>
    <property type="match status" value="1"/>
</dbReference>
<dbReference type="GO" id="GO:0016491">
    <property type="term" value="F:oxidoreductase activity"/>
    <property type="evidence" value="ECO:0007669"/>
    <property type="project" value="UniProtKB-KW"/>
</dbReference>
<evidence type="ECO:0000313" key="5">
    <source>
        <dbReference type="EMBL" id="TCD68111.1"/>
    </source>
</evidence>
<dbReference type="OrthoDB" id="2938823at2759"/>